<keyword evidence="3 7" id="KW-0853">WD repeat</keyword>
<evidence type="ECO:0000256" key="3">
    <source>
        <dbReference type="ARBA" id="ARBA00022574"/>
    </source>
</evidence>
<evidence type="ECO:0000313" key="9">
    <source>
        <dbReference type="Proteomes" id="UP001497600"/>
    </source>
</evidence>
<evidence type="ECO:0000256" key="7">
    <source>
        <dbReference type="PROSITE-ProRule" id="PRU00221"/>
    </source>
</evidence>
<dbReference type="Gene3D" id="2.130.10.10">
    <property type="entry name" value="YVTN repeat-like/Quinoprotein amine dehydrogenase"/>
    <property type="match status" value="3"/>
</dbReference>
<comment type="subcellular location">
    <subcellularLocation>
        <location evidence="1">Cytoplasm</location>
    </subcellularLocation>
</comment>
<accession>A0ABP0EA79</accession>
<evidence type="ECO:0000256" key="1">
    <source>
        <dbReference type="ARBA" id="ARBA00004496"/>
    </source>
</evidence>
<dbReference type="PROSITE" id="PS50294">
    <property type="entry name" value="WD_REPEATS_REGION"/>
    <property type="match status" value="1"/>
</dbReference>
<dbReference type="InterPro" id="IPR015943">
    <property type="entry name" value="WD40/YVTN_repeat-like_dom_sf"/>
</dbReference>
<evidence type="ECO:0000256" key="5">
    <source>
        <dbReference type="ARBA" id="ARBA00022737"/>
    </source>
</evidence>
<proteinExistence type="inferred from homology"/>
<feature type="repeat" description="WD" evidence="7">
    <location>
        <begin position="190"/>
        <end position="231"/>
    </location>
</feature>
<dbReference type="PANTHER" id="PTHR14344:SF3">
    <property type="entry name" value="WD REPEAT-CONTAINING PROTEIN 6"/>
    <property type="match status" value="1"/>
</dbReference>
<dbReference type="InterPro" id="IPR051973">
    <property type="entry name" value="tRNA_Anticodon_Mtase-Reg"/>
</dbReference>
<keyword evidence="4" id="KW-0819">tRNA processing</keyword>
<sequence length="1008" mass="112575">MVFNELSSVSEQRLKALSHYGPVTALKVYQKWVIAGYGPILKIFDSTQNYNLIYNQQLFGRNKIHSIAVSDSADKLFIAGGRSFAVLNIETTQDNLSVGPVVEKAINEWVVCGTFLDSNTLLILTAHNMVYKVDCTSFEILEKIHCNEKSILYSGSIRITKDNRVLVAAGTVMSGVLIWDLNTRKILYNLTEHEGSIFGVKINDSAEYIISCSDDRSVKIYDFSTGKLLASGWGHGSRIWNLEFYRDSSTAAGIKIFSTGEDCTARLWQYIPGSDQLEVLDVMDCHLGKHVWSGDIDDVSLQLCVTGGADGRVILHDLNHIATVKHTLDEISEQTGSTFIKKETVKQYFELTNLGLFVVLTSNGQIFILNQSQGKWSKYEYEDDHKLKDFGLLKGFNDINSLVISARNGDLLLMSFSKDGTVASQWLLDEHLNGNKVANILISSDVRQNQYYVLTDCPNPKSPLVLRTFTSSSNGLSLQNTTLLVQPEQSSFTTTCMIVDPVNQWIILGSRYVSVAVYDLSSGDEKIHLGKIFKKISSGDTITSISVISSVDGYIEFLMTVRDGIYMYLKLNSNFELEITHKNKISRGFVEGGFIQDNDLILYGFKSSYFYLWNESKQLELHNELCGGSHRQWDFVRYPANSVLDYKFLYINKSAVNIKSFKNRFSNSIIHTGTHGREIRDVTISEFSESNSKLILTASEDTTVRLGKIHSNGNIETFWSLNGHVSGLQKVKFLSREYAASSAANEEFYIWKITESKDLTPTIMDFAKLKPSSSNPDLRIMDFDTYPRFDENGKLVGFVICTVYSDSNIKIWHFDIETKNFKLVIDGHYTTCCLLNVHFLQCGDRVLLMIGATDGHLAIWDVTKQDEKAALGKVLIKQQLHQSGIKATLILSHTEEKVVIVTGGDDNSLIVSSLIVTSDQISFETNAFQERAASSTITSVNKLNDTHVLVTSVDQIIRTWLVSDTSLSCVSAKYTTIADTGCSDTTVLDKKTIAVIGGAGLSSWEFVN</sequence>
<dbReference type="InterPro" id="IPR036322">
    <property type="entry name" value="WD40_repeat_dom_sf"/>
</dbReference>
<gene>
    <name evidence="8" type="primary">RTT10</name>
    <name evidence="8" type="ORF">CAAN4_D02168</name>
</gene>
<reference evidence="8 9" key="1">
    <citation type="submission" date="2024-01" db="EMBL/GenBank/DDBJ databases">
        <authorList>
            <consortium name="Genoscope - CEA"/>
            <person name="William W."/>
        </authorList>
    </citation>
    <scope>NUCLEOTIDE SEQUENCE [LARGE SCALE GENOMIC DNA]</scope>
    <source>
        <strain evidence="8 9">29B2s-10</strain>
    </source>
</reference>
<dbReference type="PROSITE" id="PS50082">
    <property type="entry name" value="WD_REPEATS_2"/>
    <property type="match status" value="1"/>
</dbReference>
<evidence type="ECO:0000256" key="4">
    <source>
        <dbReference type="ARBA" id="ARBA00022694"/>
    </source>
</evidence>
<dbReference type="EMBL" id="OZ004256">
    <property type="protein sequence ID" value="CAK7902915.1"/>
    <property type="molecule type" value="Genomic_DNA"/>
</dbReference>
<dbReference type="SUPFAM" id="SSF50978">
    <property type="entry name" value="WD40 repeat-like"/>
    <property type="match status" value="3"/>
</dbReference>
<evidence type="ECO:0000256" key="2">
    <source>
        <dbReference type="ARBA" id="ARBA00022490"/>
    </source>
</evidence>
<dbReference type="PANTHER" id="PTHR14344">
    <property type="entry name" value="WD REPEAT PROTEIN"/>
    <property type="match status" value="1"/>
</dbReference>
<dbReference type="SMART" id="SM00320">
    <property type="entry name" value="WD40"/>
    <property type="match status" value="7"/>
</dbReference>
<evidence type="ECO:0000313" key="8">
    <source>
        <dbReference type="EMBL" id="CAK7902915.1"/>
    </source>
</evidence>
<keyword evidence="2" id="KW-0963">Cytoplasm</keyword>
<keyword evidence="9" id="KW-1185">Reference proteome</keyword>
<dbReference type="Pfam" id="PF00400">
    <property type="entry name" value="WD40"/>
    <property type="match status" value="2"/>
</dbReference>
<protein>
    <submittedName>
        <fullName evidence="8">Regulator of Ty1 transposition protein 10</fullName>
    </submittedName>
</protein>
<dbReference type="Proteomes" id="UP001497600">
    <property type="component" value="Chromosome D"/>
</dbReference>
<keyword evidence="5" id="KW-0677">Repeat</keyword>
<dbReference type="InterPro" id="IPR001680">
    <property type="entry name" value="WD40_rpt"/>
</dbReference>
<comment type="similarity">
    <text evidence="6">Belongs to the WD repeat WDR6 family.</text>
</comment>
<evidence type="ECO:0000256" key="6">
    <source>
        <dbReference type="ARBA" id="ARBA00038255"/>
    </source>
</evidence>
<name>A0ABP0EA79_9ASCO</name>
<organism evidence="8 9">
    <name type="scientific">[Candida] anglica</name>
    <dbReference type="NCBI Taxonomy" id="148631"/>
    <lineage>
        <taxon>Eukaryota</taxon>
        <taxon>Fungi</taxon>
        <taxon>Dikarya</taxon>
        <taxon>Ascomycota</taxon>
        <taxon>Saccharomycotina</taxon>
        <taxon>Pichiomycetes</taxon>
        <taxon>Debaryomycetaceae</taxon>
        <taxon>Kurtzmaniella</taxon>
    </lineage>
</organism>